<feature type="coiled-coil region" evidence="1">
    <location>
        <begin position="41"/>
        <end position="68"/>
    </location>
</feature>
<evidence type="ECO:0000313" key="4">
    <source>
        <dbReference type="Proteomes" id="UP000224740"/>
    </source>
</evidence>
<proteinExistence type="predicted"/>
<reference evidence="3" key="2">
    <citation type="submission" date="2017-09" db="EMBL/GenBank/DDBJ databases">
        <authorList>
            <person name="Perez-Cataluna A."/>
            <person name="Figueras M.J."/>
            <person name="Salas-Masso N."/>
        </authorList>
    </citation>
    <scope>NUCLEOTIDE SEQUENCE</scope>
    <source>
        <strain evidence="3">CECT 7727</strain>
    </source>
</reference>
<protein>
    <recommendedName>
        <fullName evidence="6">Transcriptional regulator</fullName>
    </recommendedName>
</protein>
<dbReference type="RefSeq" id="WP_099311751.1">
    <property type="nucleotide sequence ID" value="NZ_CP032101.1"/>
</dbReference>
<gene>
    <name evidence="2" type="ORF">AMRN_0954</name>
    <name evidence="3" type="ORF">CPH92_10770</name>
</gene>
<evidence type="ECO:0000256" key="1">
    <source>
        <dbReference type="SAM" id="Coils"/>
    </source>
</evidence>
<organism evidence="2 5">
    <name type="scientific">Malaciobacter marinus</name>
    <dbReference type="NCBI Taxonomy" id="505249"/>
    <lineage>
        <taxon>Bacteria</taxon>
        <taxon>Pseudomonadati</taxon>
        <taxon>Campylobacterota</taxon>
        <taxon>Epsilonproteobacteria</taxon>
        <taxon>Campylobacterales</taxon>
        <taxon>Arcobacteraceae</taxon>
        <taxon>Malaciobacter</taxon>
    </lineage>
</organism>
<dbReference type="KEGG" id="amar:AMRN_0954"/>
<name>A0A347TJC7_9BACT</name>
<dbReference type="Proteomes" id="UP000264693">
    <property type="component" value="Chromosome"/>
</dbReference>
<dbReference type="EMBL" id="NXAO01000048">
    <property type="protein sequence ID" value="PHO14750.1"/>
    <property type="molecule type" value="Genomic_DNA"/>
</dbReference>
<accession>A0A347TJC7</accession>
<evidence type="ECO:0000313" key="2">
    <source>
        <dbReference type="EMBL" id="AXX86705.1"/>
    </source>
</evidence>
<dbReference type="EMBL" id="CP032101">
    <property type="protein sequence ID" value="AXX86705.1"/>
    <property type="molecule type" value="Genomic_DNA"/>
</dbReference>
<sequence>MSSPSLRILEKDLGVNKTTLHNWKKTRPKLYAFIIESYKRKEFLDKNLELMINQKDFLQKEINSIKDNL</sequence>
<evidence type="ECO:0000313" key="5">
    <source>
        <dbReference type="Proteomes" id="UP000264693"/>
    </source>
</evidence>
<dbReference type="AlphaFoldDB" id="A0A347TJC7"/>
<reference evidence="4" key="1">
    <citation type="submission" date="2017-09" db="EMBL/GenBank/DDBJ databases">
        <title>Arcobacter canalis sp. nov., a new species isolated from a water canal contaminated with urban sewage.</title>
        <authorList>
            <person name="Perez-Cataluna A."/>
            <person name="Salas-Masso N."/>
            <person name="Figueras M.J."/>
        </authorList>
    </citation>
    <scope>NUCLEOTIDE SEQUENCE [LARGE SCALE GENOMIC DNA]</scope>
    <source>
        <strain evidence="4">CECT 7727</strain>
    </source>
</reference>
<evidence type="ECO:0000313" key="3">
    <source>
        <dbReference type="EMBL" id="PHO14750.1"/>
    </source>
</evidence>
<reference evidence="2 5" key="3">
    <citation type="submission" date="2018-08" db="EMBL/GenBank/DDBJ databases">
        <title>Complete genome of the Arcobacter marinus type strain JCM 15502.</title>
        <authorList>
            <person name="Miller W.G."/>
            <person name="Yee E."/>
            <person name="Huynh S."/>
            <person name="Parker C.T."/>
        </authorList>
    </citation>
    <scope>NUCLEOTIDE SEQUENCE [LARGE SCALE GENOMIC DNA]</scope>
    <source>
        <strain evidence="2 5">JCM 15502</strain>
    </source>
</reference>
<evidence type="ECO:0008006" key="6">
    <source>
        <dbReference type="Google" id="ProtNLM"/>
    </source>
</evidence>
<dbReference type="Proteomes" id="UP000224740">
    <property type="component" value="Unassembled WGS sequence"/>
</dbReference>
<keyword evidence="1" id="KW-0175">Coiled coil</keyword>
<keyword evidence="4" id="KW-1185">Reference proteome</keyword>